<comment type="caution">
    <text evidence="3">The sequence shown here is derived from an EMBL/GenBank/DDBJ whole genome shotgun (WGS) entry which is preliminary data.</text>
</comment>
<evidence type="ECO:0000259" key="2">
    <source>
        <dbReference type="Pfam" id="PF16490"/>
    </source>
</evidence>
<dbReference type="STRING" id="742725.HMPREF9450_00174"/>
<proteinExistence type="predicted"/>
<dbReference type="Gene3D" id="3.40.50.720">
    <property type="entry name" value="NAD(P)-binding Rossmann-like Domain"/>
    <property type="match status" value="1"/>
</dbReference>
<feature type="compositionally biased region" description="Low complexity" evidence="1">
    <location>
        <begin position="386"/>
        <end position="399"/>
    </location>
</feature>
<dbReference type="eggNOG" id="COG0673">
    <property type="taxonomic scope" value="Bacteria"/>
</dbReference>
<dbReference type="Pfam" id="PF16490">
    <property type="entry name" value="Oxidoreduct_C"/>
    <property type="match status" value="2"/>
</dbReference>
<feature type="region of interest" description="Disordered" evidence="1">
    <location>
        <begin position="215"/>
        <end position="244"/>
    </location>
</feature>
<dbReference type="AlphaFoldDB" id="G5H5G4"/>
<feature type="domain" description="Putative oxidoreductase C-terminal" evidence="2">
    <location>
        <begin position="414"/>
        <end position="524"/>
    </location>
</feature>
<organism evidence="3 4">
    <name type="scientific">Alistipes indistinctus YIT 12060</name>
    <dbReference type="NCBI Taxonomy" id="742725"/>
    <lineage>
        <taxon>Bacteria</taxon>
        <taxon>Pseudomonadati</taxon>
        <taxon>Bacteroidota</taxon>
        <taxon>Bacteroidia</taxon>
        <taxon>Bacteroidales</taxon>
        <taxon>Rikenellaceae</taxon>
        <taxon>Alistipes</taxon>
    </lineage>
</organism>
<evidence type="ECO:0000313" key="4">
    <source>
        <dbReference type="Proteomes" id="UP000006008"/>
    </source>
</evidence>
<accession>G5H5G4</accession>
<dbReference type="InterPro" id="IPR032459">
    <property type="entry name" value="Oxidoreduct_C"/>
</dbReference>
<name>G5H5G4_9BACT</name>
<dbReference type="Proteomes" id="UP000006008">
    <property type="component" value="Unassembled WGS sequence"/>
</dbReference>
<sequence length="530" mass="56383">MACTTLFCGCGTPNRSAFTGARGEAELIVLHPADEQLAQVQSRMNPQINRTVHVFAPEGEGLQSYLARINAFNSRPDSATSWNEVVSNEGDFLARMLGEKPGNVALLSGRTATAAGYSAACIGAGLNVLSTAPLASGTPEFRELERSLGLADEKGLVLYELMPERYEIAALLQQALARNADFFGIQLCGSPEAPAIVSESVLPLFTARMEGTGSSTALRPGITGSPANDKTANAKGESRDNSAFETAPADYDDWSYPADSLGLQNAFLLAAAPRIDLIQLAVFGRERIKYNRQIQFTSARQYPAAVPEREYLRASGSAALPPALQPYRSGDTLRLPGNGELRYVLNGVHTGVSIRHYLPGSGTAPAQRESPATAATAPEDKAASHADAGTTAGMTVGTTGIPQALPAPYRKLALQGEKATLTLVERGGALPQLYIVPAPGTDSTRFAQSLLAALGQLAPLCPGLGIEPAGTAFRVVIPAEARTALPQRIEKAASQYLDYLVQGYPPFWEVDQMLAKYYTLIRPFDESQQQ</sequence>
<evidence type="ECO:0000313" key="3">
    <source>
        <dbReference type="EMBL" id="EHB93403.1"/>
    </source>
</evidence>
<gene>
    <name evidence="3" type="ORF">HMPREF9450_00174</name>
</gene>
<dbReference type="EMBL" id="ADLD01000003">
    <property type="protein sequence ID" value="EHB93403.1"/>
    <property type="molecule type" value="Genomic_DNA"/>
</dbReference>
<dbReference type="PATRIC" id="fig|742725.3.peg.196"/>
<feature type="domain" description="Putative oxidoreductase C-terminal" evidence="2">
    <location>
        <begin position="275"/>
        <end position="355"/>
    </location>
</feature>
<reference evidence="3 4" key="1">
    <citation type="submission" date="2011-08" db="EMBL/GenBank/DDBJ databases">
        <title>The Genome Sequence of Alistipes indistinctus YIT 12060.</title>
        <authorList>
            <consortium name="The Broad Institute Genome Sequencing Platform"/>
            <person name="Earl A."/>
            <person name="Ward D."/>
            <person name="Feldgarden M."/>
            <person name="Gevers D."/>
            <person name="Morotomi M."/>
            <person name="Young S.K."/>
            <person name="Zeng Q."/>
            <person name="Gargeya S."/>
            <person name="Fitzgerald M."/>
            <person name="Haas B."/>
            <person name="Abouelleil A."/>
            <person name="Alvarado L."/>
            <person name="Arachchi H.M."/>
            <person name="Berlin A."/>
            <person name="Brown A."/>
            <person name="Chapman S.B."/>
            <person name="Chen Z."/>
            <person name="Dunbar C."/>
            <person name="Freedman E."/>
            <person name="Gearin G."/>
            <person name="Gellesch M."/>
            <person name="Goldberg J."/>
            <person name="Griggs A."/>
            <person name="Gujja S."/>
            <person name="Heiman D."/>
            <person name="Howarth C."/>
            <person name="Larson L."/>
            <person name="Lui A."/>
            <person name="MacDonald P.J.P."/>
            <person name="Montmayeur A."/>
            <person name="Murphy C."/>
            <person name="Neiman D."/>
            <person name="Pearson M."/>
            <person name="Priest M."/>
            <person name="Roberts A."/>
            <person name="Saif S."/>
            <person name="Shea T."/>
            <person name="Shenoy N."/>
            <person name="Sisk P."/>
            <person name="Stolte C."/>
            <person name="Sykes S."/>
            <person name="Wortman J."/>
            <person name="Nusbaum C."/>
            <person name="Birren B."/>
        </authorList>
    </citation>
    <scope>NUCLEOTIDE SEQUENCE [LARGE SCALE GENOMIC DNA]</scope>
    <source>
        <strain evidence="3 4">YIT 12060</strain>
    </source>
</reference>
<dbReference type="HOGENOM" id="CLU_584919_0_0_10"/>
<keyword evidence="4" id="KW-1185">Reference proteome</keyword>
<feature type="region of interest" description="Disordered" evidence="1">
    <location>
        <begin position="359"/>
        <end position="399"/>
    </location>
</feature>
<evidence type="ECO:0000256" key="1">
    <source>
        <dbReference type="SAM" id="MobiDB-lite"/>
    </source>
</evidence>
<protein>
    <recommendedName>
        <fullName evidence="2">Putative oxidoreductase C-terminal domain-containing protein</fullName>
    </recommendedName>
</protein>